<evidence type="ECO:0000256" key="1">
    <source>
        <dbReference type="SAM" id="MobiDB-lite"/>
    </source>
</evidence>
<dbReference type="AlphaFoldDB" id="A0A7E4VLE8"/>
<proteinExistence type="predicted"/>
<keyword evidence="2" id="KW-1133">Transmembrane helix</keyword>
<evidence type="ECO:0000313" key="3">
    <source>
        <dbReference type="Proteomes" id="UP000492821"/>
    </source>
</evidence>
<feature type="compositionally biased region" description="Gly residues" evidence="1">
    <location>
        <begin position="205"/>
        <end position="216"/>
    </location>
</feature>
<keyword evidence="2" id="KW-0812">Transmembrane</keyword>
<feature type="region of interest" description="Disordered" evidence="1">
    <location>
        <begin position="176"/>
        <end position="230"/>
    </location>
</feature>
<protein>
    <submittedName>
        <fullName evidence="4">Conserved plasma membrane protein</fullName>
    </submittedName>
</protein>
<evidence type="ECO:0000313" key="4">
    <source>
        <dbReference type="WBParaSite" id="Pan_g22540.t1"/>
    </source>
</evidence>
<reference evidence="4" key="2">
    <citation type="submission" date="2020-10" db="UniProtKB">
        <authorList>
            <consortium name="WormBaseParasite"/>
        </authorList>
    </citation>
    <scope>IDENTIFICATION</scope>
</reference>
<keyword evidence="3" id="KW-1185">Reference proteome</keyword>
<name>A0A7E4VLE8_PANRE</name>
<reference evidence="3" key="1">
    <citation type="journal article" date="2013" name="Genetics">
        <title>The draft genome and transcriptome of Panagrellus redivivus are shaped by the harsh demands of a free-living lifestyle.</title>
        <authorList>
            <person name="Srinivasan J."/>
            <person name="Dillman A.R."/>
            <person name="Macchietto M.G."/>
            <person name="Heikkinen L."/>
            <person name="Lakso M."/>
            <person name="Fracchia K.M."/>
            <person name="Antoshechkin I."/>
            <person name="Mortazavi A."/>
            <person name="Wong G."/>
            <person name="Sternberg P.W."/>
        </authorList>
    </citation>
    <scope>NUCLEOTIDE SEQUENCE [LARGE SCALE GENOMIC DNA]</scope>
    <source>
        <strain evidence="3">MT8872</strain>
    </source>
</reference>
<feature type="compositionally biased region" description="Basic and acidic residues" evidence="1">
    <location>
        <begin position="193"/>
        <end position="204"/>
    </location>
</feature>
<dbReference type="Proteomes" id="UP000492821">
    <property type="component" value="Unassembled WGS sequence"/>
</dbReference>
<feature type="region of interest" description="Disordered" evidence="1">
    <location>
        <begin position="121"/>
        <end position="140"/>
    </location>
</feature>
<organism evidence="3 4">
    <name type="scientific">Panagrellus redivivus</name>
    <name type="common">Microworm</name>
    <dbReference type="NCBI Taxonomy" id="6233"/>
    <lineage>
        <taxon>Eukaryota</taxon>
        <taxon>Metazoa</taxon>
        <taxon>Ecdysozoa</taxon>
        <taxon>Nematoda</taxon>
        <taxon>Chromadorea</taxon>
        <taxon>Rhabditida</taxon>
        <taxon>Tylenchina</taxon>
        <taxon>Panagrolaimomorpha</taxon>
        <taxon>Panagrolaimoidea</taxon>
        <taxon>Panagrolaimidae</taxon>
        <taxon>Panagrellus</taxon>
    </lineage>
</organism>
<accession>A0A7E4VLE8</accession>
<sequence>MSKNPSGYQFNNIDENDPAVIEWMKQVIDRSESYKFIRMADDFHNVANYLNDIRVCFISVTITIYVVLVVWAIAFCVRRNRRNVSGAASVRRPRSQWDYQIENQSSDYRNPGQTDDLVSVRSDGQTALGPPTVAPSYMGRNHRGAPTFMRHGLQMNHSSQTTRLVADHDGTVKHTIPSIANNGVAGNGGSSENSRHDRGDRDRGGGGATTRGGDGNGANAAKGKDAITDM</sequence>
<feature type="transmembrane region" description="Helical" evidence="2">
    <location>
        <begin position="57"/>
        <end position="77"/>
    </location>
</feature>
<dbReference type="WBParaSite" id="Pan_g22540.t1">
    <property type="protein sequence ID" value="Pan_g22540.t1"/>
    <property type="gene ID" value="Pan_g22540"/>
</dbReference>
<keyword evidence="2" id="KW-0472">Membrane</keyword>
<evidence type="ECO:0000256" key="2">
    <source>
        <dbReference type="SAM" id="Phobius"/>
    </source>
</evidence>